<dbReference type="GO" id="GO:0005524">
    <property type="term" value="F:ATP binding"/>
    <property type="evidence" value="ECO:0007669"/>
    <property type="project" value="UniProtKB-KW"/>
</dbReference>
<feature type="transmembrane region" description="Helical" evidence="8">
    <location>
        <begin position="249"/>
        <end position="271"/>
    </location>
</feature>
<gene>
    <name evidence="11" type="ORF">A4U53_35775</name>
</gene>
<dbReference type="SMART" id="SM00382">
    <property type="entry name" value="AAA"/>
    <property type="match status" value="1"/>
</dbReference>
<evidence type="ECO:0000256" key="6">
    <source>
        <dbReference type="ARBA" id="ARBA00023136"/>
    </source>
</evidence>
<evidence type="ECO:0000313" key="11">
    <source>
        <dbReference type="EMBL" id="OAP88080.1"/>
    </source>
</evidence>
<dbReference type="PANTHER" id="PTHR43394">
    <property type="entry name" value="ATP-DEPENDENT PERMEASE MDL1, MITOCHONDRIAL"/>
    <property type="match status" value="1"/>
</dbReference>
<dbReference type="GO" id="GO:0030256">
    <property type="term" value="C:type I protein secretion system complex"/>
    <property type="evidence" value="ECO:0007669"/>
    <property type="project" value="InterPro"/>
</dbReference>
<dbReference type="NCBIfam" id="TIGR01842">
    <property type="entry name" value="type_I_sec_PrtD"/>
    <property type="match status" value="1"/>
</dbReference>
<proteinExistence type="predicted"/>
<feature type="domain" description="ABC transporter" evidence="9">
    <location>
        <begin position="327"/>
        <end position="569"/>
    </location>
</feature>
<keyword evidence="2 8" id="KW-0812">Transmembrane</keyword>
<dbReference type="InterPro" id="IPR003439">
    <property type="entry name" value="ABC_transporter-like_ATP-bd"/>
</dbReference>
<dbReference type="PANTHER" id="PTHR43394:SF1">
    <property type="entry name" value="ATP-BINDING CASSETTE SUB-FAMILY B MEMBER 10, MITOCHONDRIAL"/>
    <property type="match status" value="1"/>
</dbReference>
<evidence type="ECO:0000256" key="1">
    <source>
        <dbReference type="ARBA" id="ARBA00004651"/>
    </source>
</evidence>
<dbReference type="Pfam" id="PF00005">
    <property type="entry name" value="ABC_tran"/>
    <property type="match status" value="1"/>
</dbReference>
<dbReference type="CDD" id="cd18586">
    <property type="entry name" value="ABC_6TM_PrtD_like"/>
    <property type="match status" value="1"/>
</dbReference>
<comment type="caution">
    <text evidence="11">The sequence shown here is derived from an EMBL/GenBank/DDBJ whole genome shotgun (WGS) entry which is preliminary data.</text>
</comment>
<accession>A0A179B9I8</accession>
<protein>
    <submittedName>
        <fullName evidence="11">ABC transporter</fullName>
    </submittedName>
</protein>
<dbReference type="AlphaFoldDB" id="A0A179B9I8"/>
<feature type="transmembrane region" description="Helical" evidence="8">
    <location>
        <begin position="20"/>
        <end position="41"/>
    </location>
</feature>
<dbReference type="InterPro" id="IPR036640">
    <property type="entry name" value="ABC1_TM_sf"/>
</dbReference>
<dbReference type="SUPFAM" id="SSF90123">
    <property type="entry name" value="ABC transporter transmembrane region"/>
    <property type="match status" value="1"/>
</dbReference>
<feature type="transmembrane region" description="Helical" evidence="8">
    <location>
        <begin position="154"/>
        <end position="172"/>
    </location>
</feature>
<evidence type="ECO:0000256" key="4">
    <source>
        <dbReference type="ARBA" id="ARBA00022840"/>
    </source>
</evidence>
<organism evidence="11">
    <name type="scientific">Rhizobium leguminosarum</name>
    <dbReference type="NCBI Taxonomy" id="384"/>
    <lineage>
        <taxon>Bacteria</taxon>
        <taxon>Pseudomonadati</taxon>
        <taxon>Pseudomonadota</taxon>
        <taxon>Alphaproteobacteria</taxon>
        <taxon>Hyphomicrobiales</taxon>
        <taxon>Rhizobiaceae</taxon>
        <taxon>Rhizobium/Agrobacterium group</taxon>
        <taxon>Rhizobium</taxon>
    </lineage>
</organism>
<name>A0A179B9I8_RHILE</name>
<evidence type="ECO:0000256" key="3">
    <source>
        <dbReference type="ARBA" id="ARBA00022741"/>
    </source>
</evidence>
<feature type="region of interest" description="Disordered" evidence="7">
    <location>
        <begin position="561"/>
        <end position="591"/>
    </location>
</feature>
<feature type="transmembrane region" description="Helical" evidence="8">
    <location>
        <begin position="129"/>
        <end position="148"/>
    </location>
</feature>
<dbReference type="Gene3D" id="3.40.50.300">
    <property type="entry name" value="P-loop containing nucleotide triphosphate hydrolases"/>
    <property type="match status" value="1"/>
</dbReference>
<evidence type="ECO:0000256" key="5">
    <source>
        <dbReference type="ARBA" id="ARBA00022989"/>
    </source>
</evidence>
<feature type="domain" description="ABC transmembrane type-1" evidence="10">
    <location>
        <begin position="22"/>
        <end position="295"/>
    </location>
</feature>
<evidence type="ECO:0000256" key="8">
    <source>
        <dbReference type="SAM" id="Phobius"/>
    </source>
</evidence>
<dbReference type="InterPro" id="IPR010128">
    <property type="entry name" value="ATPase_T1SS_PrtD-like"/>
</dbReference>
<dbReference type="InterPro" id="IPR011527">
    <property type="entry name" value="ABC1_TM_dom"/>
</dbReference>
<dbReference type="SUPFAM" id="SSF52540">
    <property type="entry name" value="P-loop containing nucleoside triphosphate hydrolases"/>
    <property type="match status" value="1"/>
</dbReference>
<keyword evidence="5 8" id="KW-1133">Transmembrane helix</keyword>
<keyword evidence="6 8" id="KW-0472">Membrane</keyword>
<keyword evidence="3" id="KW-0547">Nucleotide-binding</keyword>
<dbReference type="InterPro" id="IPR027417">
    <property type="entry name" value="P-loop_NTPase"/>
</dbReference>
<dbReference type="Gene3D" id="1.20.1560.10">
    <property type="entry name" value="ABC transporter type 1, transmembrane domain"/>
    <property type="match status" value="1"/>
</dbReference>
<comment type="subcellular location">
    <subcellularLocation>
        <location evidence="1">Cell membrane</location>
        <topology evidence="1">Multi-pass membrane protein</topology>
    </subcellularLocation>
</comment>
<feature type="transmembrane region" description="Helical" evidence="8">
    <location>
        <begin position="53"/>
        <end position="73"/>
    </location>
</feature>
<dbReference type="GO" id="GO:0016887">
    <property type="term" value="F:ATP hydrolysis activity"/>
    <property type="evidence" value="ECO:0007669"/>
    <property type="project" value="InterPro"/>
</dbReference>
<dbReference type="PROSITE" id="PS50893">
    <property type="entry name" value="ABC_TRANSPORTER_2"/>
    <property type="match status" value="1"/>
</dbReference>
<evidence type="ECO:0000259" key="9">
    <source>
        <dbReference type="PROSITE" id="PS50893"/>
    </source>
</evidence>
<dbReference type="GO" id="GO:0005886">
    <property type="term" value="C:plasma membrane"/>
    <property type="evidence" value="ECO:0007669"/>
    <property type="project" value="UniProtKB-SubCell"/>
</dbReference>
<dbReference type="EMBL" id="LWBS01000465">
    <property type="protein sequence ID" value="OAP88080.1"/>
    <property type="molecule type" value="Genomic_DNA"/>
</dbReference>
<keyword evidence="4" id="KW-0067">ATP-binding</keyword>
<dbReference type="PROSITE" id="PS50929">
    <property type="entry name" value="ABC_TM1F"/>
    <property type="match status" value="1"/>
</dbReference>
<evidence type="ECO:0000256" key="2">
    <source>
        <dbReference type="ARBA" id="ARBA00022692"/>
    </source>
</evidence>
<dbReference type="InterPro" id="IPR039421">
    <property type="entry name" value="Type_1_exporter"/>
</dbReference>
<dbReference type="InterPro" id="IPR047957">
    <property type="entry name" value="ABC_AprD-like_6TM"/>
</dbReference>
<reference evidence="11" key="1">
    <citation type="submission" date="2016-04" db="EMBL/GenBank/DDBJ databases">
        <title>Fast-growing isolate from the root nodules of Vavilovia formosa.</title>
        <authorList>
            <person name="Kimeklis A."/>
            <person name="Safronova V."/>
            <person name="Belimov A."/>
            <person name="Andronov E."/>
        </authorList>
    </citation>
    <scope>NUCLEOTIDE SEQUENCE [LARGE SCALE GENOMIC DNA]</scope>
    <source>
        <strain evidence="11">Vaf-46</strain>
    </source>
</reference>
<sequence length="591" mass="62638">MSSQATSAPEFRRLLRRAWIEIAIFSITINIFLLVPSIYMMQVYDRVLPASSVPTLVYLSLLAAGALGFLALMDVIRSIYCQRVAVALDRNIGGPAFLASINSPKGESGDIQALRDLSTVRTFIASRGLANLVDLPFAPLFILLLYFVHPILCLVTVLGAVVMVLLVIANHFSARTAGSKAQEAATIANLLAQAFSRNADTLRGMGMLGNVTEVWGKRFAESAVLQDKASVINSSFAGASRAVRMALQLAILGAGAVLVMRGEMTAGMIFASSTISGRALQPIDQLVAGWKQVADARKSWGKLDAAVATVEEGQTRRLQLPKPTGAVAVKDLVWTPPQTSSASGNNAQIIKRLNFEIAAGEVVALLGPSGAGKSTLAKLLAGVLRPSSGLVTLDGADYRTWDPEQLGSNIGYLAQDVQLLPGTIAQNVARFDPSATDEAVTAAAARAEAHALVTAQRQGYQTLITPTASTLSGGTRQRIGLARAFYGNPKVLVLDEPNANLDAEGEAALEKALMQARTSGTTIIIITHRPAIVLRCDKAIVLRDGTIEAFGPAPEILRRLAGRGETQRPPEPPVAPGKSTERLTLVHDGTE</sequence>
<evidence type="ECO:0000256" key="7">
    <source>
        <dbReference type="SAM" id="MobiDB-lite"/>
    </source>
</evidence>
<feature type="compositionally biased region" description="Basic and acidic residues" evidence="7">
    <location>
        <begin position="579"/>
        <end position="591"/>
    </location>
</feature>
<dbReference type="InterPro" id="IPR003593">
    <property type="entry name" value="AAA+_ATPase"/>
</dbReference>
<dbReference type="GO" id="GO:0015421">
    <property type="term" value="F:ABC-type oligopeptide transporter activity"/>
    <property type="evidence" value="ECO:0007669"/>
    <property type="project" value="TreeGrafter"/>
</dbReference>
<evidence type="ECO:0000259" key="10">
    <source>
        <dbReference type="PROSITE" id="PS50929"/>
    </source>
</evidence>
<dbReference type="GO" id="GO:0030253">
    <property type="term" value="P:protein secretion by the type I secretion system"/>
    <property type="evidence" value="ECO:0007669"/>
    <property type="project" value="InterPro"/>
</dbReference>